<dbReference type="InterPro" id="IPR025476">
    <property type="entry name" value="Helitron_helicase-like"/>
</dbReference>
<keyword evidence="3" id="KW-0067">ATP-binding</keyword>
<evidence type="ECO:0000256" key="1">
    <source>
        <dbReference type="SAM" id="MobiDB-lite"/>
    </source>
</evidence>
<name>A0ABQ5BTI1_9ASTR</name>
<accession>A0ABQ5BTI1</accession>
<gene>
    <name evidence="3" type="ORF">Tco_0875145</name>
</gene>
<feature type="compositionally biased region" description="Low complexity" evidence="1">
    <location>
        <begin position="279"/>
        <end position="294"/>
    </location>
</feature>
<feature type="region of interest" description="Disordered" evidence="1">
    <location>
        <begin position="275"/>
        <end position="304"/>
    </location>
</feature>
<dbReference type="PANTHER" id="PTHR45786">
    <property type="entry name" value="DNA BINDING PROTEIN-LIKE"/>
    <property type="match status" value="1"/>
</dbReference>
<evidence type="ECO:0000313" key="3">
    <source>
        <dbReference type="EMBL" id="GJT16439.1"/>
    </source>
</evidence>
<protein>
    <submittedName>
        <fullName evidence="3">DNA helicase</fullName>
    </submittedName>
</protein>
<sequence>MGGVGETGIVDIRGSRLGHVDQNSGVSASIDNQLGCLATAVVSDVETGTIDTQGLCPVCNVVSNMNDAFCVQELCENNCTKISDTSACANKKRSSSGILMYGNADDSGCFSSKRQHVPAVHESSIHSRSGPFICGNADGSGSSSSRSQHVSVGHDNHHWGTLTNDYVFVGDSPPQYAKSAPAPPNAGNYSNLHVVNEVAPSYLNHKRTRDAMSIPATLGAGSSSSSTRCPLSAGHCNVNTTPLNNNPVPTVGPSGAYIHDFGLRQDFGSSYLNRKRTSDAMATTASPDTSSSRPPTRRRSSIGRCNVNTVTSNNDTMPIVDFAGAYVHDSVLRQDRIGPPTDNVHIGKCEHSCEHCGARFWYEERIKDTRRRTRPAYHRCCMAGRVVIRTYQIYPEYIKLLLRDRHFMENKRAYNQMFSMTSLGARIDESVNIGRGPYVFKISGQLYHWLGSDSELRRDIVEGLIELLDNHNALYSVVDAREYELPTGDTLGAIVYEPGPDTDMDFDIIIEQRTGQPQRVNKLHPSYMALQFPLLFVYGEDGYSKDMKMVGLFQQYVVTAFCAVEQSRIDYIREHQNDIRNDYLSGGPRYMYAHYLDALAICRVHGNPSYFITFTCNVKWPEIAEYMDDFPEVTTADRADIVDRFQKRGLPHCHTLIWVYENSCVQNHEDIDNYICAELPSKEIDPEGHIVVAEFMIHGPCGPVYPTAVCMKGVPNCTKYFPKDYCQHTYIDAAGFVHYRRRDTGSTTTKQNVIVTSSLIIKQLLKTFYAHINVENYGWTMLIKYLFKYISKGTDRIAARVSRNSARTSSSTSQPEIMVDEIKNYLDSRYVGTHEACRRLFEFDIRHR</sequence>
<keyword evidence="3" id="KW-0378">Hydrolase</keyword>
<comment type="caution">
    <text evidence="3">The sequence shown here is derived from an EMBL/GenBank/DDBJ whole genome shotgun (WGS) entry which is preliminary data.</text>
</comment>
<keyword evidence="4" id="KW-1185">Reference proteome</keyword>
<dbReference type="Pfam" id="PF14214">
    <property type="entry name" value="Helitron_like_N"/>
    <property type="match status" value="1"/>
</dbReference>
<feature type="domain" description="Helitron helicase-like" evidence="2">
    <location>
        <begin position="584"/>
        <end position="645"/>
    </location>
</feature>
<dbReference type="Proteomes" id="UP001151760">
    <property type="component" value="Unassembled WGS sequence"/>
</dbReference>
<dbReference type="PANTHER" id="PTHR45786:SF74">
    <property type="entry name" value="ATP-DEPENDENT DNA HELICASE"/>
    <property type="match status" value="1"/>
</dbReference>
<dbReference type="EMBL" id="BQNB010013474">
    <property type="protein sequence ID" value="GJT16439.1"/>
    <property type="molecule type" value="Genomic_DNA"/>
</dbReference>
<evidence type="ECO:0000313" key="4">
    <source>
        <dbReference type="Proteomes" id="UP001151760"/>
    </source>
</evidence>
<keyword evidence="3" id="KW-0547">Nucleotide-binding</keyword>
<evidence type="ECO:0000259" key="2">
    <source>
        <dbReference type="Pfam" id="PF14214"/>
    </source>
</evidence>
<proteinExistence type="predicted"/>
<keyword evidence="3" id="KW-0347">Helicase</keyword>
<organism evidence="3 4">
    <name type="scientific">Tanacetum coccineum</name>
    <dbReference type="NCBI Taxonomy" id="301880"/>
    <lineage>
        <taxon>Eukaryota</taxon>
        <taxon>Viridiplantae</taxon>
        <taxon>Streptophyta</taxon>
        <taxon>Embryophyta</taxon>
        <taxon>Tracheophyta</taxon>
        <taxon>Spermatophyta</taxon>
        <taxon>Magnoliopsida</taxon>
        <taxon>eudicotyledons</taxon>
        <taxon>Gunneridae</taxon>
        <taxon>Pentapetalae</taxon>
        <taxon>asterids</taxon>
        <taxon>campanulids</taxon>
        <taxon>Asterales</taxon>
        <taxon>Asteraceae</taxon>
        <taxon>Asteroideae</taxon>
        <taxon>Anthemideae</taxon>
        <taxon>Anthemidinae</taxon>
        <taxon>Tanacetum</taxon>
    </lineage>
</organism>
<reference evidence="3" key="2">
    <citation type="submission" date="2022-01" db="EMBL/GenBank/DDBJ databases">
        <authorList>
            <person name="Yamashiro T."/>
            <person name="Shiraishi A."/>
            <person name="Satake H."/>
            <person name="Nakayama K."/>
        </authorList>
    </citation>
    <scope>NUCLEOTIDE SEQUENCE</scope>
</reference>
<dbReference type="GO" id="GO:0004386">
    <property type="term" value="F:helicase activity"/>
    <property type="evidence" value="ECO:0007669"/>
    <property type="project" value="UniProtKB-KW"/>
</dbReference>
<reference evidence="3" key="1">
    <citation type="journal article" date="2022" name="Int. J. Mol. Sci.">
        <title>Draft Genome of Tanacetum Coccineum: Genomic Comparison of Closely Related Tanacetum-Family Plants.</title>
        <authorList>
            <person name="Yamashiro T."/>
            <person name="Shiraishi A."/>
            <person name="Nakayama K."/>
            <person name="Satake H."/>
        </authorList>
    </citation>
    <scope>NUCLEOTIDE SEQUENCE</scope>
</reference>